<organism evidence="2 3">
    <name type="scientific">Asaia krungthepensis NRIC 0535</name>
    <dbReference type="NCBI Taxonomy" id="1307925"/>
    <lineage>
        <taxon>Bacteria</taxon>
        <taxon>Pseudomonadati</taxon>
        <taxon>Pseudomonadota</taxon>
        <taxon>Alphaproteobacteria</taxon>
        <taxon>Acetobacterales</taxon>
        <taxon>Acetobacteraceae</taxon>
        <taxon>Asaia</taxon>
    </lineage>
</organism>
<gene>
    <name evidence="2" type="ORF">AA0535_2328</name>
</gene>
<dbReference type="EMBL" id="BAPV01000043">
    <property type="protein sequence ID" value="GBQ91542.1"/>
    <property type="molecule type" value="Genomic_DNA"/>
</dbReference>
<dbReference type="Proteomes" id="UP001062776">
    <property type="component" value="Unassembled WGS sequence"/>
</dbReference>
<protein>
    <submittedName>
        <fullName evidence="2">Uncharacterized protein</fullName>
    </submittedName>
</protein>
<comment type="caution">
    <text evidence="2">The sequence shown here is derived from an EMBL/GenBank/DDBJ whole genome shotgun (WGS) entry which is preliminary data.</text>
</comment>
<proteinExistence type="predicted"/>
<evidence type="ECO:0000313" key="3">
    <source>
        <dbReference type="Proteomes" id="UP001062776"/>
    </source>
</evidence>
<feature type="region of interest" description="Disordered" evidence="1">
    <location>
        <begin position="61"/>
        <end position="89"/>
    </location>
</feature>
<sequence length="229" mass="24084">MMPDSFKILQESFGDQPPLPEQEGFHDFNALSRIAPPLVTPDEGEDTRATQAHVQAVSGVRIDPSSGEAKSGRIAPDEAGAGAQPRMADTSVATPAHMSVPVASAPTPAPPVAPSVNAPAGSVHFGAQVPDARQAGMLNLGAQRPASPDFMASAPTRPSRAEIPETTPTSRVFVQKQADDGVTVTPQAMAGETDEAWRALPVSELLARLRAAPIAKPEVQRRLHGIFRR</sequence>
<evidence type="ECO:0000313" key="2">
    <source>
        <dbReference type="EMBL" id="GBQ91542.1"/>
    </source>
</evidence>
<keyword evidence="3" id="KW-1185">Reference proteome</keyword>
<evidence type="ECO:0000256" key="1">
    <source>
        <dbReference type="SAM" id="MobiDB-lite"/>
    </source>
</evidence>
<reference evidence="2" key="1">
    <citation type="submission" date="2013-04" db="EMBL/GenBank/DDBJ databases">
        <title>The genome sequencing project of 58 acetic acid bacteria.</title>
        <authorList>
            <person name="Okamoto-Kainuma A."/>
            <person name="Ishikawa M."/>
            <person name="Umino S."/>
            <person name="Koizumi Y."/>
            <person name="Shiwa Y."/>
            <person name="Yoshikawa H."/>
            <person name="Matsutani M."/>
            <person name="Matsushita K."/>
        </authorList>
    </citation>
    <scope>NUCLEOTIDE SEQUENCE</scope>
    <source>
        <strain evidence="2">NRIC 0535</strain>
    </source>
</reference>
<accession>A0ABQ0Q4Y9</accession>
<name>A0ABQ0Q4Y9_9PROT</name>
<feature type="region of interest" description="Disordered" evidence="1">
    <location>
        <begin position="143"/>
        <end position="167"/>
    </location>
</feature>